<dbReference type="Pfam" id="PF01047">
    <property type="entry name" value="MarR"/>
    <property type="match status" value="1"/>
</dbReference>
<dbReference type="InterPro" id="IPR039422">
    <property type="entry name" value="MarR/SlyA-like"/>
</dbReference>
<keyword evidence="3" id="KW-1185">Reference proteome</keyword>
<organism evidence="2 3">
    <name type="scientific">Enterovibrio gelatinilyticus</name>
    <dbReference type="NCBI Taxonomy" id="2899819"/>
    <lineage>
        <taxon>Bacteria</taxon>
        <taxon>Pseudomonadati</taxon>
        <taxon>Pseudomonadota</taxon>
        <taxon>Gammaproteobacteria</taxon>
        <taxon>Vibrionales</taxon>
        <taxon>Vibrionaceae</taxon>
        <taxon>Enterovibrio</taxon>
    </lineage>
</organism>
<dbReference type="PANTHER" id="PTHR33164">
    <property type="entry name" value="TRANSCRIPTIONAL REGULATOR, MARR FAMILY"/>
    <property type="match status" value="1"/>
</dbReference>
<dbReference type="SUPFAM" id="SSF46785">
    <property type="entry name" value="Winged helix' DNA-binding domain"/>
    <property type="match status" value="1"/>
</dbReference>
<evidence type="ECO:0000313" key="2">
    <source>
        <dbReference type="EMBL" id="MDD1795446.1"/>
    </source>
</evidence>
<dbReference type="RefSeq" id="WP_274166239.1">
    <property type="nucleotide sequence ID" value="NZ_JAJUBC010000029.1"/>
</dbReference>
<proteinExistence type="predicted"/>
<evidence type="ECO:0000259" key="1">
    <source>
        <dbReference type="PROSITE" id="PS50995"/>
    </source>
</evidence>
<dbReference type="InterPro" id="IPR000835">
    <property type="entry name" value="HTH_MarR-typ"/>
</dbReference>
<gene>
    <name evidence="2" type="ORF">LRP50_20140</name>
</gene>
<name>A0ABT5R6Q0_9GAMM</name>
<dbReference type="InterPro" id="IPR036390">
    <property type="entry name" value="WH_DNA-bd_sf"/>
</dbReference>
<evidence type="ECO:0000313" key="3">
    <source>
        <dbReference type="Proteomes" id="UP001149400"/>
    </source>
</evidence>
<dbReference type="PRINTS" id="PR00598">
    <property type="entry name" value="HTHMARR"/>
</dbReference>
<dbReference type="InterPro" id="IPR036388">
    <property type="entry name" value="WH-like_DNA-bd_sf"/>
</dbReference>
<dbReference type="PROSITE" id="PS50995">
    <property type="entry name" value="HTH_MARR_2"/>
    <property type="match status" value="1"/>
</dbReference>
<sequence length="141" mass="16059">MILQYSLWQRVKIVVDRVENQIAKEMQREHGLGLTEYRALTLLSNAADAELRMQELAKLLGLNQSSVTRLVERLEKGGYTLRDLCPKDKRGVYTVLTGRGREVQSQAENDYASYIKAALDSASQEEENSKVVDCLRQIIEE</sequence>
<dbReference type="SMART" id="SM00347">
    <property type="entry name" value="HTH_MARR"/>
    <property type="match status" value="1"/>
</dbReference>
<reference evidence="2" key="1">
    <citation type="submission" date="2021-12" db="EMBL/GenBank/DDBJ databases">
        <title>Enterovibrio ZSDZ35 sp. nov. and Enterovibrio ZSDZ42 sp. nov., isolated from coastal seawater in Qingdao.</title>
        <authorList>
            <person name="Zhang P."/>
        </authorList>
    </citation>
    <scope>NUCLEOTIDE SEQUENCE</scope>
    <source>
        <strain evidence="2">ZSDZ42</strain>
    </source>
</reference>
<dbReference type="EMBL" id="JAJUBC010000029">
    <property type="protein sequence ID" value="MDD1795446.1"/>
    <property type="molecule type" value="Genomic_DNA"/>
</dbReference>
<accession>A0ABT5R6Q0</accession>
<dbReference type="Proteomes" id="UP001149400">
    <property type="component" value="Unassembled WGS sequence"/>
</dbReference>
<feature type="domain" description="HTH marR-type" evidence="1">
    <location>
        <begin position="4"/>
        <end position="140"/>
    </location>
</feature>
<dbReference type="PANTHER" id="PTHR33164:SF99">
    <property type="entry name" value="MARR FAMILY REGULATORY PROTEIN"/>
    <property type="match status" value="1"/>
</dbReference>
<protein>
    <submittedName>
        <fullName evidence="2">MarR family transcriptional regulator</fullName>
    </submittedName>
</protein>
<dbReference type="Gene3D" id="1.10.10.10">
    <property type="entry name" value="Winged helix-like DNA-binding domain superfamily/Winged helix DNA-binding domain"/>
    <property type="match status" value="1"/>
</dbReference>
<comment type="caution">
    <text evidence="2">The sequence shown here is derived from an EMBL/GenBank/DDBJ whole genome shotgun (WGS) entry which is preliminary data.</text>
</comment>